<dbReference type="GO" id="GO:0045259">
    <property type="term" value="C:proton-transporting ATP synthase complex"/>
    <property type="evidence" value="ECO:0007669"/>
    <property type="project" value="UniProtKB-KW"/>
</dbReference>
<sequence>MSDIKVAKVYAEAIYEIAKKKEQIFPVLEMLEVLLTHIKDDIEFRKFLEYPIIDDNVKKQILNVIYQDIKDVPVEVLNYLIEKKRLGNIKEIRDEYLNIYYEDHDKLIVTGIFAKELSQEQKEKLVRKLEIMKKKKVLLHITIDPEIIAGGIIKIGDEVIDGSIITQIKEIRKRF</sequence>
<dbReference type="InterPro" id="IPR026015">
    <property type="entry name" value="ATP_synth_OSCP/delta_N_sf"/>
</dbReference>
<evidence type="ECO:0000313" key="8">
    <source>
        <dbReference type="EMBL" id="AKC96089.1"/>
    </source>
</evidence>
<dbReference type="STRING" id="187101.VC03_06385"/>
<evidence type="ECO:0000256" key="7">
    <source>
        <dbReference type="HAMAP-Rule" id="MF_01416"/>
    </source>
</evidence>
<dbReference type="HAMAP" id="MF_01416">
    <property type="entry name" value="ATP_synth_delta_bact"/>
    <property type="match status" value="1"/>
</dbReference>
<dbReference type="InterPro" id="IPR020781">
    <property type="entry name" value="ATPase_OSCP/d_CS"/>
</dbReference>
<keyword evidence="7" id="KW-0139">CF(1)</keyword>
<dbReference type="PROSITE" id="PS00389">
    <property type="entry name" value="ATPASE_DELTA"/>
    <property type="match status" value="1"/>
</dbReference>
<evidence type="ECO:0000256" key="5">
    <source>
        <dbReference type="ARBA" id="ARBA00023136"/>
    </source>
</evidence>
<dbReference type="PATRIC" id="fig|1069640.6.peg.1268"/>
<dbReference type="RefSeq" id="WP_046329193.1">
    <property type="nucleotide sequence ID" value="NZ_CAUPIC010000008.1"/>
</dbReference>
<comment type="similarity">
    <text evidence="7">Belongs to the ATPase delta chain family.</text>
</comment>
<keyword evidence="9" id="KW-1185">Reference proteome</keyword>
<protein>
    <recommendedName>
        <fullName evidence="7">ATP synthase subunit delta</fullName>
    </recommendedName>
    <alternativeName>
        <fullName evidence="7">ATP synthase F(1) sector subunit delta</fullName>
    </alternativeName>
    <alternativeName>
        <fullName evidence="7">F-type ATPase subunit delta</fullName>
        <shortName evidence="7">F-ATPase subunit delta</shortName>
    </alternativeName>
</protein>
<organism evidence="8 9">
    <name type="scientific">Sneathia vaginalis</name>
    <dbReference type="NCBI Taxonomy" id="187101"/>
    <lineage>
        <taxon>Bacteria</taxon>
        <taxon>Fusobacteriati</taxon>
        <taxon>Fusobacteriota</taxon>
        <taxon>Fusobacteriia</taxon>
        <taxon>Fusobacteriales</taxon>
        <taxon>Leptotrichiaceae</taxon>
        <taxon>Sneathia</taxon>
    </lineage>
</organism>
<dbReference type="EMBL" id="CP011280">
    <property type="protein sequence ID" value="AKC96089.1"/>
    <property type="molecule type" value="Genomic_DNA"/>
</dbReference>
<comment type="function">
    <text evidence="7">This protein is part of the stalk that links CF(0) to CF(1). It either transmits conformational changes from CF(0) to CF(1) or is implicated in proton conduction.</text>
</comment>
<evidence type="ECO:0000256" key="6">
    <source>
        <dbReference type="ARBA" id="ARBA00023310"/>
    </source>
</evidence>
<name>A0A0E3UUC0_9FUSO</name>
<dbReference type="PANTHER" id="PTHR11910">
    <property type="entry name" value="ATP SYNTHASE DELTA CHAIN"/>
    <property type="match status" value="1"/>
</dbReference>
<keyword evidence="4 7" id="KW-0406">Ion transport</keyword>
<reference evidence="8 9" key="1">
    <citation type="journal article" date="2012" name="BMC Genomics">
        <title>Genomic sequence analysis and characterization of Sneathia amnii sp. nov.</title>
        <authorList>
            <consortium name="Vaginal Microbiome Consortium (additional members)"/>
            <person name="Harwich M.D.Jr."/>
            <person name="Serrano M.G."/>
            <person name="Fettweis J.M."/>
            <person name="Alves J.M."/>
            <person name="Reimers M.A."/>
            <person name="Buck G.A."/>
            <person name="Jefferson K.K."/>
        </authorList>
    </citation>
    <scope>NUCLEOTIDE SEQUENCE [LARGE SCALE GENOMIC DNA]</scope>
    <source>
        <strain evidence="8 9">SN35</strain>
    </source>
</reference>
<dbReference type="PRINTS" id="PR00125">
    <property type="entry name" value="ATPASEDELTA"/>
</dbReference>
<dbReference type="GO" id="GO:0005886">
    <property type="term" value="C:plasma membrane"/>
    <property type="evidence" value="ECO:0007669"/>
    <property type="project" value="UniProtKB-SubCell"/>
</dbReference>
<evidence type="ECO:0000313" key="9">
    <source>
        <dbReference type="Proteomes" id="UP000033103"/>
    </source>
</evidence>
<evidence type="ECO:0000256" key="3">
    <source>
        <dbReference type="ARBA" id="ARBA00022781"/>
    </source>
</evidence>
<gene>
    <name evidence="7" type="primary">atpH</name>
    <name evidence="8" type="ORF">VC03_06385</name>
</gene>
<dbReference type="KEGG" id="sns:VC03_06385"/>
<evidence type="ECO:0000256" key="1">
    <source>
        <dbReference type="ARBA" id="ARBA00004370"/>
    </source>
</evidence>
<dbReference type="NCBIfam" id="TIGR01145">
    <property type="entry name" value="ATP_synt_delta"/>
    <property type="match status" value="1"/>
</dbReference>
<keyword evidence="5 7" id="KW-0472">Membrane</keyword>
<dbReference type="Gene3D" id="1.10.520.20">
    <property type="entry name" value="N-terminal domain of the delta subunit of the F1F0-ATP synthase"/>
    <property type="match status" value="1"/>
</dbReference>
<dbReference type="Proteomes" id="UP000033103">
    <property type="component" value="Chromosome"/>
</dbReference>
<comment type="function">
    <text evidence="7">F(1)F(0) ATP synthase produces ATP from ADP in the presence of a proton or sodium gradient. F-type ATPases consist of two structural domains, F(1) containing the extramembraneous catalytic core and F(0) containing the membrane proton channel, linked together by a central stalk and a peripheral stalk. During catalysis, ATP synthesis in the catalytic domain of F(1) is coupled via a rotary mechanism of the central stalk subunits to proton translocation.</text>
</comment>
<dbReference type="OrthoDB" id="9802471at2"/>
<dbReference type="InterPro" id="IPR000711">
    <property type="entry name" value="ATPase_OSCP/dsu"/>
</dbReference>
<dbReference type="SUPFAM" id="SSF47928">
    <property type="entry name" value="N-terminal domain of the delta subunit of the F1F0-ATP synthase"/>
    <property type="match status" value="1"/>
</dbReference>
<keyword evidence="6 7" id="KW-0066">ATP synthesis</keyword>
<comment type="subcellular location">
    <subcellularLocation>
        <location evidence="7">Cell membrane</location>
        <topology evidence="7">Peripheral membrane protein</topology>
    </subcellularLocation>
    <subcellularLocation>
        <location evidence="1">Membrane</location>
    </subcellularLocation>
</comment>
<dbReference type="Pfam" id="PF00213">
    <property type="entry name" value="OSCP"/>
    <property type="match status" value="1"/>
</dbReference>
<accession>A0A0E3UUC0</accession>
<dbReference type="AlphaFoldDB" id="A0A0E3UUC0"/>
<evidence type="ECO:0000256" key="2">
    <source>
        <dbReference type="ARBA" id="ARBA00022448"/>
    </source>
</evidence>
<keyword evidence="2 7" id="KW-0813">Transport</keyword>
<dbReference type="HOGENOM" id="CLU_085114_4_0_0"/>
<proteinExistence type="inferred from homology"/>
<keyword evidence="3 7" id="KW-0375">Hydrogen ion transport</keyword>
<dbReference type="GO" id="GO:0046933">
    <property type="term" value="F:proton-transporting ATP synthase activity, rotational mechanism"/>
    <property type="evidence" value="ECO:0007669"/>
    <property type="project" value="UniProtKB-UniRule"/>
</dbReference>
<evidence type="ECO:0000256" key="4">
    <source>
        <dbReference type="ARBA" id="ARBA00023065"/>
    </source>
</evidence>
<keyword evidence="7" id="KW-1003">Cell membrane</keyword>